<evidence type="ECO:0000256" key="1">
    <source>
        <dbReference type="ARBA" id="ARBA00022491"/>
    </source>
</evidence>
<evidence type="ECO:0000256" key="2">
    <source>
        <dbReference type="ARBA" id="ARBA00022741"/>
    </source>
</evidence>
<gene>
    <name evidence="8 10" type="primary">nrdR</name>
    <name evidence="10" type="ORF">TTHT_1527</name>
</gene>
<dbReference type="Proteomes" id="UP000595564">
    <property type="component" value="Chromosome"/>
</dbReference>
<evidence type="ECO:0000259" key="9">
    <source>
        <dbReference type="PROSITE" id="PS51161"/>
    </source>
</evidence>
<keyword evidence="8" id="KW-0479">Metal-binding</keyword>
<reference evidence="10 11" key="1">
    <citation type="journal article" date="2012" name="Extremophiles">
        <title>Thermotomaculum hydrothermale gen. nov., sp. nov., a novel heterotrophic thermophile within the phylum Acidobacteria from a deep-sea hydrothermal vent chimney in the Southern Okinawa Trough.</title>
        <authorList>
            <person name="Izumi H."/>
            <person name="Nunoura T."/>
            <person name="Miyazaki M."/>
            <person name="Mino S."/>
            <person name="Toki T."/>
            <person name="Takai K."/>
            <person name="Sako Y."/>
            <person name="Sawabe T."/>
            <person name="Nakagawa S."/>
        </authorList>
    </citation>
    <scope>NUCLEOTIDE SEQUENCE [LARGE SCALE GENOMIC DNA]</scope>
    <source>
        <strain evidence="10 11">AC55</strain>
    </source>
</reference>
<dbReference type="GO" id="GO:0003677">
    <property type="term" value="F:DNA binding"/>
    <property type="evidence" value="ECO:0007669"/>
    <property type="project" value="UniProtKB-KW"/>
</dbReference>
<dbReference type="Pfam" id="PF03477">
    <property type="entry name" value="ATP-cone"/>
    <property type="match status" value="1"/>
</dbReference>
<evidence type="ECO:0000256" key="5">
    <source>
        <dbReference type="ARBA" id="ARBA00023015"/>
    </source>
</evidence>
<feature type="zinc finger region" evidence="8">
    <location>
        <begin position="3"/>
        <end position="34"/>
    </location>
</feature>
<dbReference type="InterPro" id="IPR055173">
    <property type="entry name" value="NrdR-like_N"/>
</dbReference>
<keyword evidence="2 8" id="KW-0547">Nucleotide-binding</keyword>
<keyword evidence="5 8" id="KW-0805">Transcription regulation</keyword>
<dbReference type="InterPro" id="IPR005144">
    <property type="entry name" value="ATP-cone_dom"/>
</dbReference>
<feature type="domain" description="ATP-cone" evidence="9">
    <location>
        <begin position="49"/>
        <end position="139"/>
    </location>
</feature>
<keyword evidence="7 8" id="KW-0804">Transcription</keyword>
<keyword evidence="6 8" id="KW-0238">DNA-binding</keyword>
<dbReference type="RefSeq" id="WP_201327329.1">
    <property type="nucleotide sequence ID" value="NZ_AP017470.1"/>
</dbReference>
<dbReference type="AlphaFoldDB" id="A0A7R6SZP6"/>
<comment type="similarity">
    <text evidence="8">Belongs to the NrdR family.</text>
</comment>
<keyword evidence="8" id="KW-0862">Zinc</keyword>
<sequence length="155" mass="18401">MRCPYCRENKDKVIDSREINEGRVIRRRRECLNCGKRFTTYERVEENPLRVIKRDGRIESFNRDKLLRGILKACEKRPVKIEDIENLIDDIVVQLYQKGDREIPATEIGEIVMEKLKSLDSVAYVRFASVYRDFKDVEEFLKEIQRLMKKGGKSD</sequence>
<name>A0A7R6SZP6_9BACT</name>
<accession>A0A7R6SZP6</accession>
<dbReference type="InterPro" id="IPR003796">
    <property type="entry name" value="RNR_NrdR-like"/>
</dbReference>
<comment type="function">
    <text evidence="8">Negatively regulates transcription of bacterial ribonucleotide reductase nrd genes and operons by binding to NrdR-boxes.</text>
</comment>
<dbReference type="GO" id="GO:0008270">
    <property type="term" value="F:zinc ion binding"/>
    <property type="evidence" value="ECO:0007669"/>
    <property type="project" value="UniProtKB-UniRule"/>
</dbReference>
<dbReference type="EMBL" id="AP017470">
    <property type="protein sequence ID" value="BBB33030.1"/>
    <property type="molecule type" value="Genomic_DNA"/>
</dbReference>
<keyword evidence="3 8" id="KW-0863">Zinc-finger</keyword>
<evidence type="ECO:0000256" key="4">
    <source>
        <dbReference type="ARBA" id="ARBA00022840"/>
    </source>
</evidence>
<dbReference type="HAMAP" id="MF_00440">
    <property type="entry name" value="NrdR"/>
    <property type="match status" value="1"/>
</dbReference>
<dbReference type="PROSITE" id="PS51161">
    <property type="entry name" value="ATP_CONE"/>
    <property type="match status" value="1"/>
</dbReference>
<evidence type="ECO:0000313" key="11">
    <source>
        <dbReference type="Proteomes" id="UP000595564"/>
    </source>
</evidence>
<dbReference type="GO" id="GO:0045892">
    <property type="term" value="P:negative regulation of DNA-templated transcription"/>
    <property type="evidence" value="ECO:0007669"/>
    <property type="project" value="UniProtKB-UniRule"/>
</dbReference>
<evidence type="ECO:0000256" key="3">
    <source>
        <dbReference type="ARBA" id="ARBA00022771"/>
    </source>
</evidence>
<organism evidence="10 11">
    <name type="scientific">Thermotomaculum hydrothermale</name>
    <dbReference type="NCBI Taxonomy" id="981385"/>
    <lineage>
        <taxon>Bacteria</taxon>
        <taxon>Pseudomonadati</taxon>
        <taxon>Acidobacteriota</taxon>
        <taxon>Holophagae</taxon>
        <taxon>Thermotomaculales</taxon>
        <taxon>Thermotomaculaceae</taxon>
        <taxon>Thermotomaculum</taxon>
    </lineage>
</organism>
<dbReference type="PANTHER" id="PTHR30455">
    <property type="entry name" value="TRANSCRIPTIONAL REPRESSOR NRDR"/>
    <property type="match status" value="1"/>
</dbReference>
<proteinExistence type="inferred from homology"/>
<keyword evidence="11" id="KW-1185">Reference proteome</keyword>
<dbReference type="PANTHER" id="PTHR30455:SF2">
    <property type="entry name" value="TRANSCRIPTIONAL REPRESSOR NRDR"/>
    <property type="match status" value="1"/>
</dbReference>
<protein>
    <recommendedName>
        <fullName evidence="8">Transcriptional repressor NrdR</fullName>
    </recommendedName>
</protein>
<evidence type="ECO:0000313" key="10">
    <source>
        <dbReference type="EMBL" id="BBB33030.1"/>
    </source>
</evidence>
<keyword evidence="4 8" id="KW-0067">ATP-binding</keyword>
<dbReference type="Pfam" id="PF22811">
    <property type="entry name" value="Zn_ribbon_NrdR"/>
    <property type="match status" value="1"/>
</dbReference>
<comment type="cofactor">
    <cofactor evidence="8">
        <name>Zn(2+)</name>
        <dbReference type="ChEBI" id="CHEBI:29105"/>
    </cofactor>
    <text evidence="8">Binds 1 zinc ion.</text>
</comment>
<dbReference type="NCBIfam" id="TIGR00244">
    <property type="entry name" value="transcriptional regulator NrdR"/>
    <property type="match status" value="1"/>
</dbReference>
<dbReference type="KEGG" id="thyd:TTHT_1527"/>
<evidence type="ECO:0000256" key="6">
    <source>
        <dbReference type="ARBA" id="ARBA00023125"/>
    </source>
</evidence>
<keyword evidence="1 8" id="KW-0678">Repressor</keyword>
<dbReference type="GO" id="GO:0005524">
    <property type="term" value="F:ATP binding"/>
    <property type="evidence" value="ECO:0007669"/>
    <property type="project" value="UniProtKB-UniRule"/>
</dbReference>
<evidence type="ECO:0000256" key="8">
    <source>
        <dbReference type="HAMAP-Rule" id="MF_00440"/>
    </source>
</evidence>
<evidence type="ECO:0000256" key="7">
    <source>
        <dbReference type="ARBA" id="ARBA00023163"/>
    </source>
</evidence>